<sequence length="69" mass="7717">MRWLSMRSPICSPTPPIARCSPPRRRRGDRTLSNAEQLTWLLAAIATAVSLQRAWNIVAKTTMQAPDKA</sequence>
<proteinExistence type="predicted"/>
<protein>
    <submittedName>
        <fullName evidence="1">Uncharacterized protein</fullName>
    </submittedName>
</protein>
<organism evidence="1 2">
    <name type="scientific">Mycobacterium simiae</name>
    <name type="common">Mycobacterium habana</name>
    <dbReference type="NCBI Taxonomy" id="1784"/>
    <lineage>
        <taxon>Bacteria</taxon>
        <taxon>Bacillati</taxon>
        <taxon>Actinomycetota</taxon>
        <taxon>Actinomycetes</taxon>
        <taxon>Mycobacteriales</taxon>
        <taxon>Mycobacteriaceae</taxon>
        <taxon>Mycobacterium</taxon>
        <taxon>Mycobacterium simiae complex</taxon>
    </lineage>
</organism>
<dbReference type="Proteomes" id="UP000193040">
    <property type="component" value="Unassembled WGS sequence"/>
</dbReference>
<evidence type="ECO:0000313" key="2">
    <source>
        <dbReference type="Proteomes" id="UP000193040"/>
    </source>
</evidence>
<keyword evidence="2" id="KW-1185">Reference proteome</keyword>
<reference evidence="1 2" key="1">
    <citation type="submission" date="2017-03" db="EMBL/GenBank/DDBJ databases">
        <title>Genomic insights into Mycobacterium simiae human colonization.</title>
        <authorList>
            <person name="Steffani J.L."/>
            <person name="Brunck M.E."/>
            <person name="Cruz E."/>
            <person name="Montiel R."/>
            <person name="Barona F."/>
        </authorList>
    </citation>
    <scope>NUCLEOTIDE SEQUENCE [LARGE SCALE GENOMIC DNA]</scope>
    <source>
        <strain evidence="1 2">MsiGto</strain>
    </source>
</reference>
<comment type="caution">
    <text evidence="1">The sequence shown here is derived from an EMBL/GenBank/DDBJ whole genome shotgun (WGS) entry which is preliminary data.</text>
</comment>
<evidence type="ECO:0000313" key="1">
    <source>
        <dbReference type="EMBL" id="ORJ61970.1"/>
    </source>
</evidence>
<accession>A0A1X0Y9R0</accession>
<dbReference type="AlphaFoldDB" id="A0A1X0Y9R0"/>
<name>A0A1X0Y9R0_MYCSI</name>
<gene>
    <name evidence="1" type="ORF">B5M45_09670</name>
</gene>
<dbReference type="EMBL" id="MZZM01000014">
    <property type="protein sequence ID" value="ORJ61970.1"/>
    <property type="molecule type" value="Genomic_DNA"/>
</dbReference>